<dbReference type="PROSITE" id="PS00086">
    <property type="entry name" value="CYTOCHROME_P450"/>
    <property type="match status" value="1"/>
</dbReference>
<evidence type="ECO:0000256" key="9">
    <source>
        <dbReference type="PIRSR" id="PIRSR602401-1"/>
    </source>
</evidence>
<evidence type="ECO:0000256" key="4">
    <source>
        <dbReference type="ARBA" id="ARBA00022617"/>
    </source>
</evidence>
<evidence type="ECO:0000256" key="6">
    <source>
        <dbReference type="ARBA" id="ARBA00023002"/>
    </source>
</evidence>
<evidence type="ECO:0000256" key="7">
    <source>
        <dbReference type="ARBA" id="ARBA00023004"/>
    </source>
</evidence>
<evidence type="ECO:0000256" key="10">
    <source>
        <dbReference type="RuleBase" id="RU000461"/>
    </source>
</evidence>
<dbReference type="GO" id="GO:0020037">
    <property type="term" value="F:heme binding"/>
    <property type="evidence" value="ECO:0007669"/>
    <property type="project" value="InterPro"/>
</dbReference>
<dbReference type="OrthoDB" id="1470350at2759"/>
<feature type="binding site" description="axial binding residue" evidence="9">
    <location>
        <position position="478"/>
    </location>
    <ligand>
        <name>heme</name>
        <dbReference type="ChEBI" id="CHEBI:30413"/>
    </ligand>
    <ligandPart>
        <name>Fe</name>
        <dbReference type="ChEBI" id="CHEBI:18248"/>
    </ligandPart>
</feature>
<evidence type="ECO:0000256" key="1">
    <source>
        <dbReference type="ARBA" id="ARBA00001971"/>
    </source>
</evidence>
<evidence type="ECO:0000313" key="12">
    <source>
        <dbReference type="Proteomes" id="UP000053257"/>
    </source>
</evidence>
<comment type="pathway">
    <text evidence="2">Secondary metabolite biosynthesis.</text>
</comment>
<dbReference type="InterPro" id="IPR001128">
    <property type="entry name" value="Cyt_P450"/>
</dbReference>
<name>A0A0C3S5W3_PHLG1</name>
<gene>
    <name evidence="11" type="ORF">PHLGIDRAFT_129943</name>
</gene>
<dbReference type="PRINTS" id="PR00385">
    <property type="entry name" value="P450"/>
</dbReference>
<accession>A0A0C3S5W3</accession>
<keyword evidence="5 9" id="KW-0479">Metal-binding</keyword>
<dbReference type="STRING" id="745531.A0A0C3S5W3"/>
<dbReference type="InterPro" id="IPR050121">
    <property type="entry name" value="Cytochrome_P450_monoxygenase"/>
</dbReference>
<protein>
    <recommendedName>
        <fullName evidence="13">Cytochrome P450</fullName>
    </recommendedName>
</protein>
<evidence type="ECO:0000256" key="8">
    <source>
        <dbReference type="ARBA" id="ARBA00023033"/>
    </source>
</evidence>
<comment type="similarity">
    <text evidence="3 10">Belongs to the cytochrome P450 family.</text>
</comment>
<sequence>MSNSLVLLALAAATGLLARWYYWYTHNSIRSLRGPPPKTWLLGNIRDYFYQESVGDLDFKYVNDFGTAWRQTSPLGANVLMLVDPKGLQHVMHKSGYNYPKSVQVRIGSFNVTGKSILWTRFGDSHSRHRKVMNPAFTAPQLRSFLPLFRRGAAKMSQKWKDEVLSQTPQGKTIAVNKWLARTTLDVIGEAAFEYDFGALDDNKNEVTKAYDNMFIDSVLHPPLWNTVFQALWPYLPDGLLEYARYIPTREYTRFRQTLKLINKVSKQLIDHKSGQSEDKSSRDVMSVLVRANSSENPKTKLSEVEMVSQMAALTLAGHETTANTVTWFLYELANHPEYQEKLREEITHKRAEINARGDQDFSMEDLESLEYLQAAIKETLRFHPIVYHLIREAGKDDVIPLSQPITTETGKVITDIPVGKGQHIMINVAAYNRLPNVWGEDAQVWNPMRFIDNKVDTEIRLGMFGNLMTFSAGVRGCIGWRFSIIELQAIIVELVENFKYNIPEEKPEIARIPAGIMGPVVKGKMYEGIQMPLHVTAL</sequence>
<dbReference type="PRINTS" id="PR00463">
    <property type="entry name" value="EP450I"/>
</dbReference>
<reference evidence="11 12" key="1">
    <citation type="journal article" date="2014" name="PLoS Genet.">
        <title>Analysis of the Phlebiopsis gigantea genome, transcriptome and secretome provides insight into its pioneer colonization strategies of wood.</title>
        <authorList>
            <person name="Hori C."/>
            <person name="Ishida T."/>
            <person name="Igarashi K."/>
            <person name="Samejima M."/>
            <person name="Suzuki H."/>
            <person name="Master E."/>
            <person name="Ferreira P."/>
            <person name="Ruiz-Duenas F.J."/>
            <person name="Held B."/>
            <person name="Canessa P."/>
            <person name="Larrondo L.F."/>
            <person name="Schmoll M."/>
            <person name="Druzhinina I.S."/>
            <person name="Kubicek C.P."/>
            <person name="Gaskell J.A."/>
            <person name="Kersten P."/>
            <person name="St John F."/>
            <person name="Glasner J."/>
            <person name="Sabat G."/>
            <person name="Splinter BonDurant S."/>
            <person name="Syed K."/>
            <person name="Yadav J."/>
            <person name="Mgbeahuruike A.C."/>
            <person name="Kovalchuk A."/>
            <person name="Asiegbu F.O."/>
            <person name="Lackner G."/>
            <person name="Hoffmeister D."/>
            <person name="Rencoret J."/>
            <person name="Gutierrez A."/>
            <person name="Sun H."/>
            <person name="Lindquist E."/>
            <person name="Barry K."/>
            <person name="Riley R."/>
            <person name="Grigoriev I.V."/>
            <person name="Henrissat B."/>
            <person name="Kues U."/>
            <person name="Berka R.M."/>
            <person name="Martinez A.T."/>
            <person name="Covert S.F."/>
            <person name="Blanchette R.A."/>
            <person name="Cullen D."/>
        </authorList>
    </citation>
    <scope>NUCLEOTIDE SEQUENCE [LARGE SCALE GENOMIC DNA]</scope>
    <source>
        <strain evidence="11 12">11061_1 CR5-6</strain>
    </source>
</reference>
<evidence type="ECO:0000256" key="2">
    <source>
        <dbReference type="ARBA" id="ARBA00005179"/>
    </source>
</evidence>
<keyword evidence="7 9" id="KW-0408">Iron</keyword>
<evidence type="ECO:0000256" key="5">
    <source>
        <dbReference type="ARBA" id="ARBA00022723"/>
    </source>
</evidence>
<dbReference type="Pfam" id="PF00067">
    <property type="entry name" value="p450"/>
    <property type="match status" value="1"/>
</dbReference>
<dbReference type="SUPFAM" id="SSF48264">
    <property type="entry name" value="Cytochrome P450"/>
    <property type="match status" value="1"/>
</dbReference>
<keyword evidence="12" id="KW-1185">Reference proteome</keyword>
<proteinExistence type="inferred from homology"/>
<dbReference type="GO" id="GO:0004497">
    <property type="term" value="F:monooxygenase activity"/>
    <property type="evidence" value="ECO:0007669"/>
    <property type="project" value="UniProtKB-KW"/>
</dbReference>
<comment type="cofactor">
    <cofactor evidence="1 9">
        <name>heme</name>
        <dbReference type="ChEBI" id="CHEBI:30413"/>
    </cofactor>
</comment>
<dbReference type="InterPro" id="IPR017972">
    <property type="entry name" value="Cyt_P450_CS"/>
</dbReference>
<dbReference type="GO" id="GO:0016705">
    <property type="term" value="F:oxidoreductase activity, acting on paired donors, with incorporation or reduction of molecular oxygen"/>
    <property type="evidence" value="ECO:0007669"/>
    <property type="project" value="InterPro"/>
</dbReference>
<dbReference type="EMBL" id="KN840601">
    <property type="protein sequence ID" value="KIP03775.1"/>
    <property type="molecule type" value="Genomic_DNA"/>
</dbReference>
<keyword evidence="8 10" id="KW-0503">Monooxygenase</keyword>
<dbReference type="GO" id="GO:0005506">
    <property type="term" value="F:iron ion binding"/>
    <property type="evidence" value="ECO:0007669"/>
    <property type="project" value="InterPro"/>
</dbReference>
<dbReference type="HOGENOM" id="CLU_001570_5_11_1"/>
<dbReference type="PANTHER" id="PTHR24305:SF166">
    <property type="entry name" value="CYTOCHROME P450 12A4, MITOCHONDRIAL-RELATED"/>
    <property type="match status" value="1"/>
</dbReference>
<dbReference type="InterPro" id="IPR036396">
    <property type="entry name" value="Cyt_P450_sf"/>
</dbReference>
<evidence type="ECO:0008006" key="13">
    <source>
        <dbReference type="Google" id="ProtNLM"/>
    </source>
</evidence>
<dbReference type="AlphaFoldDB" id="A0A0C3S5W3"/>
<dbReference type="Gene3D" id="1.10.630.10">
    <property type="entry name" value="Cytochrome P450"/>
    <property type="match status" value="1"/>
</dbReference>
<dbReference type="PANTHER" id="PTHR24305">
    <property type="entry name" value="CYTOCHROME P450"/>
    <property type="match status" value="1"/>
</dbReference>
<dbReference type="CDD" id="cd11069">
    <property type="entry name" value="CYP_FUM15-like"/>
    <property type="match status" value="1"/>
</dbReference>
<keyword evidence="6 10" id="KW-0560">Oxidoreductase</keyword>
<dbReference type="InterPro" id="IPR002401">
    <property type="entry name" value="Cyt_P450_E_grp-I"/>
</dbReference>
<organism evidence="11 12">
    <name type="scientific">Phlebiopsis gigantea (strain 11061_1 CR5-6)</name>
    <name type="common">White-rot fungus</name>
    <name type="synonym">Peniophora gigantea</name>
    <dbReference type="NCBI Taxonomy" id="745531"/>
    <lineage>
        <taxon>Eukaryota</taxon>
        <taxon>Fungi</taxon>
        <taxon>Dikarya</taxon>
        <taxon>Basidiomycota</taxon>
        <taxon>Agaricomycotina</taxon>
        <taxon>Agaricomycetes</taxon>
        <taxon>Polyporales</taxon>
        <taxon>Phanerochaetaceae</taxon>
        <taxon>Phlebiopsis</taxon>
    </lineage>
</organism>
<dbReference type="Proteomes" id="UP000053257">
    <property type="component" value="Unassembled WGS sequence"/>
</dbReference>
<keyword evidence="4 9" id="KW-0349">Heme</keyword>
<evidence type="ECO:0000313" key="11">
    <source>
        <dbReference type="EMBL" id="KIP03775.1"/>
    </source>
</evidence>
<evidence type="ECO:0000256" key="3">
    <source>
        <dbReference type="ARBA" id="ARBA00010617"/>
    </source>
</evidence>